<keyword evidence="1" id="KW-0813">Transport</keyword>
<comment type="caution">
    <text evidence="5">The sequence shown here is derived from an EMBL/GenBank/DDBJ whole genome shotgun (WGS) entry which is preliminary data.</text>
</comment>
<keyword evidence="3" id="KW-0067">ATP-binding</keyword>
<dbReference type="InterPro" id="IPR027417">
    <property type="entry name" value="P-loop_NTPase"/>
</dbReference>
<accession>A0A0F5PKL2</accession>
<keyword evidence="2" id="KW-0547">Nucleotide-binding</keyword>
<organism evidence="5 6">
    <name type="scientific">Caldanaerobacter subterraneus subsp. pacificus DSM 12653</name>
    <dbReference type="NCBI Taxonomy" id="391606"/>
    <lineage>
        <taxon>Bacteria</taxon>
        <taxon>Bacillati</taxon>
        <taxon>Bacillota</taxon>
        <taxon>Clostridia</taxon>
        <taxon>Thermoanaerobacterales</taxon>
        <taxon>Thermoanaerobacteraceae</taxon>
        <taxon>Caldanaerobacter</taxon>
    </lineage>
</organism>
<dbReference type="InterPro" id="IPR003593">
    <property type="entry name" value="AAA+_ATPase"/>
</dbReference>
<feature type="domain" description="ABC transporter" evidence="4">
    <location>
        <begin position="26"/>
        <end position="267"/>
    </location>
</feature>
<gene>
    <name evidence="5" type="ORF">CDSM653_01984</name>
</gene>
<proteinExistence type="predicted"/>
<dbReference type="PANTHER" id="PTHR42711">
    <property type="entry name" value="ABC TRANSPORTER ATP-BINDING PROTEIN"/>
    <property type="match status" value="1"/>
</dbReference>
<dbReference type="InterPro" id="IPR003439">
    <property type="entry name" value="ABC_transporter-like_ATP-bd"/>
</dbReference>
<dbReference type="GO" id="GO:0005524">
    <property type="term" value="F:ATP binding"/>
    <property type="evidence" value="ECO:0007669"/>
    <property type="project" value="UniProtKB-KW"/>
</dbReference>
<reference evidence="6" key="3">
    <citation type="submission" date="2015-02" db="EMBL/GenBank/DDBJ databases">
        <title>Genome analysis of three genomes within the thermophilic hydrogenogenic bacterial species Caldanaerobacter subterraneus.</title>
        <authorList>
            <person name="Sant'Anna F.H."/>
            <person name="Lebedinsky A."/>
            <person name="Sokolova T."/>
            <person name="Robb F.T."/>
            <person name="Gonzalez J.M."/>
        </authorList>
    </citation>
    <scope>NUCLEOTIDE SEQUENCE [LARGE SCALE GENOMIC DNA]</scope>
    <source>
        <strain evidence="6">DSM 12653</strain>
    </source>
</reference>
<evidence type="ECO:0000256" key="2">
    <source>
        <dbReference type="ARBA" id="ARBA00022741"/>
    </source>
</evidence>
<dbReference type="Proteomes" id="UP000010146">
    <property type="component" value="Unassembled WGS sequence"/>
</dbReference>
<evidence type="ECO:0000256" key="1">
    <source>
        <dbReference type="ARBA" id="ARBA00022448"/>
    </source>
</evidence>
<reference evidence="5 6" key="1">
    <citation type="submission" date="2008-07" db="EMBL/GenBank/DDBJ databases">
        <authorList>
            <person name="Gonzalez J."/>
            <person name="Sokolova T."/>
            <person name="Ferriera S."/>
            <person name="Johnson J."/>
            <person name="Kravitz S."/>
            <person name="Beeson K."/>
            <person name="Sutton G."/>
            <person name="Rogers Y.-H."/>
            <person name="Friedman R."/>
            <person name="Frazier M."/>
            <person name="Venter J.C."/>
        </authorList>
    </citation>
    <scope>NUCLEOTIDE SEQUENCE [LARGE SCALE GENOMIC DNA]</scope>
    <source>
        <strain evidence="5 6">DSM 12653</strain>
    </source>
</reference>
<dbReference type="GO" id="GO:0016887">
    <property type="term" value="F:ATP hydrolysis activity"/>
    <property type="evidence" value="ECO:0007669"/>
    <property type="project" value="InterPro"/>
</dbReference>
<sequence>MNFLGERVMNSQIIVKNVSKTYKVYIKENGVINAVKSFFKRRYKYIQAVKDISFTVNQGEILGLIGLNGAGKTTTIKLVSGIIKADEGIIRVLGEDPFLRSKDYRRKVSLVMGQKGQLDPDLSIIDSVKLFASIYSIDKREAISRAKSMAEELGLSEIDLQKQVRTLSLGQRMKGELILSFIHLPVIVFLDEPTLGLDFITQRTIRNYLKNYKKKYNASIILTSHYITDIEDLCDNIYILHKGQELYYGTIEKLKSMIPNIRKVRFNASNCAVERISKYYKVEKASEEQEYFIRFSPEETINVMRVLSNEAEISNINFHDDTLDIIIESLYKGAEK</sequence>
<name>A0A0F5PKL2_9THEO</name>
<evidence type="ECO:0000313" key="6">
    <source>
        <dbReference type="Proteomes" id="UP000010146"/>
    </source>
</evidence>
<dbReference type="SMART" id="SM00382">
    <property type="entry name" value="AAA"/>
    <property type="match status" value="1"/>
</dbReference>
<dbReference type="InterPro" id="IPR050763">
    <property type="entry name" value="ABC_transporter_ATP-binding"/>
</dbReference>
<protein>
    <submittedName>
        <fullName evidence="5">ABC-type multidrug transport system, ATPase component</fullName>
    </submittedName>
</protein>
<evidence type="ECO:0000313" key="5">
    <source>
        <dbReference type="EMBL" id="KKC29130.1"/>
    </source>
</evidence>
<dbReference type="PROSITE" id="PS50893">
    <property type="entry name" value="ABC_TRANSPORTER_2"/>
    <property type="match status" value="1"/>
</dbReference>
<reference evidence="5 6" key="2">
    <citation type="journal article" date="2015" name="BMC Genomics">
        <title>Analysis of three genomes within the thermophilic bacterial species Caldanaerobacter subterraneus with a focus on carbon monoxide dehydrogenase evolution and hydrolase diversity.</title>
        <authorList>
            <person name="Sant'Anna F.H."/>
            <person name="Lebedinsky A.V."/>
            <person name="Sokolova T.G."/>
            <person name="Robb F.T."/>
            <person name="Gonzalez J.M."/>
        </authorList>
    </citation>
    <scope>NUCLEOTIDE SEQUENCE [LARGE SCALE GENOMIC DNA]</scope>
    <source>
        <strain evidence="5 6">DSM 12653</strain>
    </source>
</reference>
<dbReference type="AlphaFoldDB" id="A0A0F5PKL2"/>
<evidence type="ECO:0000256" key="3">
    <source>
        <dbReference type="ARBA" id="ARBA00022840"/>
    </source>
</evidence>
<dbReference type="EMBL" id="ABXP02000106">
    <property type="protein sequence ID" value="KKC29130.1"/>
    <property type="molecule type" value="Genomic_DNA"/>
</dbReference>
<evidence type="ECO:0000259" key="4">
    <source>
        <dbReference type="PROSITE" id="PS50893"/>
    </source>
</evidence>
<dbReference type="PANTHER" id="PTHR42711:SF4">
    <property type="entry name" value="ABC TRANSPORTER RELATED"/>
    <property type="match status" value="1"/>
</dbReference>
<dbReference type="Pfam" id="PF00005">
    <property type="entry name" value="ABC_tran"/>
    <property type="match status" value="1"/>
</dbReference>
<dbReference type="SUPFAM" id="SSF52540">
    <property type="entry name" value="P-loop containing nucleoside triphosphate hydrolases"/>
    <property type="match status" value="1"/>
</dbReference>
<dbReference type="Gene3D" id="3.40.50.300">
    <property type="entry name" value="P-loop containing nucleotide triphosphate hydrolases"/>
    <property type="match status" value="1"/>
</dbReference>